<feature type="domain" description="D-isomer specific 2-hydroxyacid dehydrogenase NAD-binding" evidence="3">
    <location>
        <begin position="277"/>
        <end position="448"/>
    </location>
</feature>
<dbReference type="PANTHER" id="PTHR10996:SF277">
    <property type="entry name" value="GLYOXYLATE REDUCTASE_HYDROXYPYRUVATE REDUCTASE"/>
    <property type="match status" value="1"/>
</dbReference>
<keyword evidence="5" id="KW-1185">Reference proteome</keyword>
<evidence type="ECO:0000313" key="4">
    <source>
        <dbReference type="EMBL" id="CAH1396761.1"/>
    </source>
</evidence>
<dbReference type="SUPFAM" id="SSF52283">
    <property type="entry name" value="Formate/glycerate dehydrogenase catalytic domain-like"/>
    <property type="match status" value="2"/>
</dbReference>
<dbReference type="InterPro" id="IPR029753">
    <property type="entry name" value="D-isomer_DH_CS"/>
</dbReference>
<feature type="domain" description="D-isomer specific 2-hydroxyacid dehydrogenase NAD-binding" evidence="3">
    <location>
        <begin position="101"/>
        <end position="149"/>
    </location>
</feature>
<dbReference type="GO" id="GO:0005829">
    <property type="term" value="C:cytosol"/>
    <property type="evidence" value="ECO:0007669"/>
    <property type="project" value="TreeGrafter"/>
</dbReference>
<name>A0A9P0MMY7_NEZVI</name>
<dbReference type="InterPro" id="IPR036291">
    <property type="entry name" value="NAD(P)-bd_dom_sf"/>
</dbReference>
<organism evidence="4 5">
    <name type="scientific">Nezara viridula</name>
    <name type="common">Southern green stink bug</name>
    <name type="synonym">Cimex viridulus</name>
    <dbReference type="NCBI Taxonomy" id="85310"/>
    <lineage>
        <taxon>Eukaryota</taxon>
        <taxon>Metazoa</taxon>
        <taxon>Ecdysozoa</taxon>
        <taxon>Arthropoda</taxon>
        <taxon>Hexapoda</taxon>
        <taxon>Insecta</taxon>
        <taxon>Pterygota</taxon>
        <taxon>Neoptera</taxon>
        <taxon>Paraneoptera</taxon>
        <taxon>Hemiptera</taxon>
        <taxon>Heteroptera</taxon>
        <taxon>Panheteroptera</taxon>
        <taxon>Pentatomomorpha</taxon>
        <taxon>Pentatomoidea</taxon>
        <taxon>Pentatomidae</taxon>
        <taxon>Pentatominae</taxon>
        <taxon>Nezara</taxon>
    </lineage>
</organism>
<reference evidence="4" key="1">
    <citation type="submission" date="2022-01" db="EMBL/GenBank/DDBJ databases">
        <authorList>
            <person name="King R."/>
        </authorList>
    </citation>
    <scope>NUCLEOTIDE SEQUENCE</scope>
</reference>
<dbReference type="InterPro" id="IPR050223">
    <property type="entry name" value="D-isomer_2-hydroxyacid_DH"/>
</dbReference>
<dbReference type="Pfam" id="PF02826">
    <property type="entry name" value="2-Hacid_dh_C"/>
    <property type="match status" value="2"/>
</dbReference>
<dbReference type="GO" id="GO:0030267">
    <property type="term" value="F:glyoxylate reductase (NADPH) activity"/>
    <property type="evidence" value="ECO:0007669"/>
    <property type="project" value="TreeGrafter"/>
</dbReference>
<evidence type="ECO:0000259" key="3">
    <source>
        <dbReference type="Pfam" id="PF02826"/>
    </source>
</evidence>
<dbReference type="GO" id="GO:0051287">
    <property type="term" value="F:NAD binding"/>
    <property type="evidence" value="ECO:0007669"/>
    <property type="project" value="InterPro"/>
</dbReference>
<dbReference type="Proteomes" id="UP001152798">
    <property type="component" value="Chromosome 3"/>
</dbReference>
<accession>A0A9P0MMY7</accession>
<dbReference type="AlphaFoldDB" id="A0A9P0MMY7"/>
<dbReference type="Gene3D" id="3.40.50.720">
    <property type="entry name" value="NAD(P)-binding Rossmann-like Domain"/>
    <property type="match status" value="6"/>
</dbReference>
<protein>
    <recommendedName>
        <fullName evidence="2">Glyoxylate reductase/hydroxypyruvate reductase</fullName>
    </recommendedName>
</protein>
<dbReference type="FunFam" id="3.40.50.720:FF:000026">
    <property type="entry name" value="Glyoxylate/hydroxypyruvate reductase B"/>
    <property type="match status" value="1"/>
</dbReference>
<dbReference type="EMBL" id="OV725079">
    <property type="protein sequence ID" value="CAH1396761.1"/>
    <property type="molecule type" value="Genomic_DNA"/>
</dbReference>
<dbReference type="PANTHER" id="PTHR10996">
    <property type="entry name" value="2-HYDROXYACID DEHYDROGENASE-RELATED"/>
    <property type="match status" value="1"/>
</dbReference>
<proteinExistence type="predicted"/>
<dbReference type="InterPro" id="IPR006140">
    <property type="entry name" value="D-isomer_DH_NAD-bd"/>
</dbReference>
<dbReference type="GO" id="GO:0016618">
    <property type="term" value="F:hydroxypyruvate reductase [NAD(P)H] activity"/>
    <property type="evidence" value="ECO:0007669"/>
    <property type="project" value="TreeGrafter"/>
</dbReference>
<evidence type="ECO:0000256" key="1">
    <source>
        <dbReference type="ARBA" id="ARBA00023002"/>
    </source>
</evidence>
<evidence type="ECO:0000256" key="2">
    <source>
        <dbReference type="ARBA" id="ARBA00073306"/>
    </source>
</evidence>
<dbReference type="OrthoDB" id="298012at2759"/>
<dbReference type="SUPFAM" id="SSF51735">
    <property type="entry name" value="NAD(P)-binding Rossmann-fold domains"/>
    <property type="match status" value="2"/>
</dbReference>
<evidence type="ECO:0000313" key="5">
    <source>
        <dbReference type="Proteomes" id="UP001152798"/>
    </source>
</evidence>
<keyword evidence="1" id="KW-0560">Oxidoreductase</keyword>
<dbReference type="PROSITE" id="PS00671">
    <property type="entry name" value="D_2_HYDROXYACID_DH_3"/>
    <property type="match status" value="1"/>
</dbReference>
<sequence length="450" mass="49315">MANRPKVLVCRPDFPEGGIKLLRDRCDVEIYNSENEIPDEVLLKKMVGKDALFVSGRKRITKEVIESAGDQLGAEYIDLDNLLRQSDFVIVACPLTPETEAIVDHEALVHALKNKIIAAAGLDVMDPEPLPIDHPLIGLDNCVLTPHIGSATYGTRDVMSLKMSNRPKVFICRSDYPEAGIKLLRDRCEIEVYNSLEKDVPTDELLNKLVGKDALFISSKNKINKEVIEAAAKNGVKVIATMSVGLDHIDLGEIKRTSIKIGYTPDVLTEATAELTVALLLATSRRVVEGHKTIVSGEWKMWTPTFMCGRGLYKSIVGFVGLGRIGQSIAKKLIPFGPSKILYSGPRRKLEGDQLGAEFVDFDSLLRQSDFVIVMCPLTSETEGIFTAKKFALMKRSAIFINSARGAIVDQESLVHALKNKIIAAAGLDVMTPEPLPKDHPLVSLDNCGG</sequence>
<dbReference type="CDD" id="cd05301">
    <property type="entry name" value="GDH"/>
    <property type="match status" value="1"/>
</dbReference>
<gene>
    <name evidence="4" type="ORF">NEZAVI_LOCUS6762</name>
</gene>